<protein>
    <submittedName>
        <fullName evidence="2">Capsid protein</fullName>
    </submittedName>
</protein>
<feature type="compositionally biased region" description="Basic and acidic residues" evidence="1">
    <location>
        <begin position="30"/>
        <end position="46"/>
    </location>
</feature>
<proteinExistence type="predicted"/>
<dbReference type="Pfam" id="PF20816">
    <property type="entry name" value="PBV_CP"/>
    <property type="match status" value="1"/>
</dbReference>
<dbReference type="InterPro" id="IPR048835">
    <property type="entry name" value="CP_picobirnavirus"/>
</dbReference>
<evidence type="ECO:0000256" key="1">
    <source>
        <dbReference type="SAM" id="MobiDB-lite"/>
    </source>
</evidence>
<sequence length="550" mass="60627">MGSPRGKGSRNRSQNQKVDKQRNINNHSASGKDKSVPKREDADKQVSKVTTARTSPLNDISWYDHNPDLTKAAASIPFPYRPGMSIPMSAASPDYKTAVPGVIAVDWAPSIGRAQSVSDPASIAAKEIYAQVRKAYSGSLDADAPDFVIYLLALDSIYSYISYLRRIYGVLNQYSAVNFVLPDQILHMMKLDDDDVTQLRSNKMQLFQCIVDLTLRARKFACPYVFDYLSRHFWMNENVYMDAASMNAQFFLYNQVAFYKYSMLNTPDSVLAGGLVCQEGPNNGKAVTVDTLYNYGLDLISALASSEDAYTISGYLMRAYEGSAAFTLPDLDYGYSVDPVFVPEVLTQFENTFCVENYFYNGDCVEMGALTTNNITQDPRTNTLLCSPEVVVPTELNSIVNGPVGVTKPFLNMHVDAPTDKEVMIASRMIAHIAFDTSEKSIILCGSEIPIRMRMFIPTGSGLANQVFNVLVLGMDETIGGSASTLQVLFKLTNFNNGPMCRVYRRADSGAFAADVAVIGDMHNATSLSVDALDNINRVAMYSEFGVFGR</sequence>
<dbReference type="EMBL" id="KJ495689">
    <property type="protein sequence ID" value="AHZ46149.1"/>
    <property type="molecule type" value="Genomic_RNA"/>
</dbReference>
<dbReference type="Gene3D" id="1.20.140.120">
    <property type="match status" value="2"/>
</dbReference>
<reference evidence="2" key="1">
    <citation type="journal article" date="2015" name="Infect. Genet. Evol.">
        <title>Prevalence and complete genome characterization of turkey picobirnaviruses.</title>
        <authorList>
            <person name="Verma H."/>
            <person name="Mor S.K."/>
            <person name="Erber J."/>
            <person name="Goyal S.M."/>
        </authorList>
    </citation>
    <scope>NUCLEOTIDE SEQUENCE</scope>
    <source>
        <strain evidence="2">GI/PBV/turkey/USA/MN-1/2011</strain>
    </source>
</reference>
<organism evidence="2">
    <name type="scientific">Picobirnavirus GI/PBV/turkey/USA/MN-1/2011</name>
    <dbReference type="NCBI Taxonomy" id="1497566"/>
    <lineage>
        <taxon>Viruses</taxon>
        <taxon>Riboviria</taxon>
        <taxon>Orthornavirae</taxon>
        <taxon>Pisuviricota</taxon>
        <taxon>Duplopiviricetes</taxon>
        <taxon>Durnavirales</taxon>
        <taxon>Picobirnaviridae</taxon>
        <taxon>Orthopicobirnavirus</taxon>
    </lineage>
</organism>
<feature type="region of interest" description="Disordered" evidence="1">
    <location>
        <begin position="1"/>
        <end position="51"/>
    </location>
</feature>
<dbReference type="InterPro" id="IPR049178">
    <property type="entry name" value="CP_picobirnavirus_sf"/>
</dbReference>
<accession>A0A059TYC9</accession>
<evidence type="ECO:0000313" key="2">
    <source>
        <dbReference type="EMBL" id="AHZ46149.1"/>
    </source>
</evidence>
<name>A0A059TYC9_9VIRU</name>